<dbReference type="OrthoDB" id="9816564at2"/>
<reference evidence="3" key="1">
    <citation type="submission" date="2017-02" db="EMBL/GenBank/DDBJ databases">
        <authorList>
            <person name="Varghese N."/>
            <person name="Submissions S."/>
        </authorList>
    </citation>
    <scope>NUCLEOTIDE SEQUENCE [LARGE SCALE GENOMIC DNA]</scope>
    <source>
        <strain evidence="3">DSM 22385</strain>
    </source>
</reference>
<dbReference type="Pfam" id="PF13692">
    <property type="entry name" value="Glyco_trans_1_4"/>
    <property type="match status" value="1"/>
</dbReference>
<dbReference type="Proteomes" id="UP000189981">
    <property type="component" value="Unassembled WGS sequence"/>
</dbReference>
<name>A0A1T5EF15_9SPHI</name>
<dbReference type="GO" id="GO:0016757">
    <property type="term" value="F:glycosyltransferase activity"/>
    <property type="evidence" value="ECO:0007669"/>
    <property type="project" value="TreeGrafter"/>
</dbReference>
<dbReference type="Gene3D" id="3.40.50.2000">
    <property type="entry name" value="Glycogen Phosphorylase B"/>
    <property type="match status" value="1"/>
</dbReference>
<dbReference type="AlphaFoldDB" id="A0A1T5EF15"/>
<keyword evidence="1 2" id="KW-0808">Transferase</keyword>
<dbReference type="STRING" id="572036.SAMN05661099_2945"/>
<dbReference type="PANTHER" id="PTHR46401:SF2">
    <property type="entry name" value="GLYCOSYLTRANSFERASE WBBK-RELATED"/>
    <property type="match status" value="1"/>
</dbReference>
<protein>
    <submittedName>
        <fullName evidence="2">Glycosyltransferase involved in cell wall bisynthesis</fullName>
    </submittedName>
</protein>
<evidence type="ECO:0000313" key="2">
    <source>
        <dbReference type="EMBL" id="SKB82428.1"/>
    </source>
</evidence>
<dbReference type="GO" id="GO:0009103">
    <property type="term" value="P:lipopolysaccharide biosynthetic process"/>
    <property type="evidence" value="ECO:0007669"/>
    <property type="project" value="TreeGrafter"/>
</dbReference>
<dbReference type="PANTHER" id="PTHR46401">
    <property type="entry name" value="GLYCOSYLTRANSFERASE WBBK-RELATED"/>
    <property type="match status" value="1"/>
</dbReference>
<dbReference type="SUPFAM" id="SSF53756">
    <property type="entry name" value="UDP-Glycosyltransferase/glycogen phosphorylase"/>
    <property type="match status" value="1"/>
</dbReference>
<accession>A0A1T5EF15</accession>
<sequence>MPDYTIKNRDIVIVGLQPWDVDLGSNCKNLAIEFSKSNRVLYVNSPLDRKTYWTKSNDPKVKKRINVIRGREKGLRKVDTNIWELYPDSMIESINWIKIPWVFDWLNKRNNLIISNSIRKAVQELNFEQIVLFNDNDIFRSFYLKDFLNPSCSVYYSRDFLLGVDYWAKHGKRIEPKLIAKSDLCVANSVFLARYCQQFNGNSFYVGQGCDFSIFNPKSAQVIPAELRSLAGQIVGYVGALQSIRIDISIIEHLATCRPDWTIVLVGPEDETFKQSMLHSYKNILFTGPKPMELLPSYINAFAVCLNPQLVNQVTQGNYPRKIDEYLAMGKPVVATRTEAMQIFSNYTYLAENAIEYVELIDKALNDDSEELQISRRQFALTHTWENSANEIYNAINKTTAK</sequence>
<proteinExistence type="predicted"/>
<gene>
    <name evidence="2" type="ORF">SAMN05661099_2945</name>
</gene>
<evidence type="ECO:0000256" key="1">
    <source>
        <dbReference type="ARBA" id="ARBA00022679"/>
    </source>
</evidence>
<organism evidence="2 3">
    <name type="scientific">Daejeonella lutea</name>
    <dbReference type="NCBI Taxonomy" id="572036"/>
    <lineage>
        <taxon>Bacteria</taxon>
        <taxon>Pseudomonadati</taxon>
        <taxon>Bacteroidota</taxon>
        <taxon>Sphingobacteriia</taxon>
        <taxon>Sphingobacteriales</taxon>
        <taxon>Sphingobacteriaceae</taxon>
        <taxon>Daejeonella</taxon>
    </lineage>
</organism>
<keyword evidence="3" id="KW-1185">Reference proteome</keyword>
<dbReference type="RefSeq" id="WP_079703459.1">
    <property type="nucleotide sequence ID" value="NZ_FUYR01000003.1"/>
</dbReference>
<evidence type="ECO:0000313" key="3">
    <source>
        <dbReference type="Proteomes" id="UP000189981"/>
    </source>
</evidence>
<dbReference type="EMBL" id="FUYR01000003">
    <property type="protein sequence ID" value="SKB82428.1"/>
    <property type="molecule type" value="Genomic_DNA"/>
</dbReference>